<dbReference type="AlphaFoldDB" id="A0A7Y9HHT8"/>
<reference evidence="2 3" key="1">
    <citation type="submission" date="2020-07" db="EMBL/GenBank/DDBJ databases">
        <title>Sequencing the genomes of 1000 actinobacteria strains.</title>
        <authorList>
            <person name="Klenk H.-P."/>
        </authorList>
    </citation>
    <scope>NUCLEOTIDE SEQUENCE [LARGE SCALE GENOMIC DNA]</scope>
    <source>
        <strain evidence="2 3">DSM 41455</strain>
    </source>
</reference>
<feature type="region of interest" description="Disordered" evidence="1">
    <location>
        <begin position="35"/>
        <end position="54"/>
    </location>
</feature>
<protein>
    <submittedName>
        <fullName evidence="2">Uncharacterized protein</fullName>
    </submittedName>
</protein>
<dbReference type="Proteomes" id="UP000530403">
    <property type="component" value="Unassembled WGS sequence"/>
</dbReference>
<dbReference type="EMBL" id="JACCCF010000001">
    <property type="protein sequence ID" value="NYE44702.1"/>
    <property type="molecule type" value="Genomic_DNA"/>
</dbReference>
<evidence type="ECO:0000313" key="2">
    <source>
        <dbReference type="EMBL" id="NYE44702.1"/>
    </source>
</evidence>
<dbReference type="RefSeq" id="WP_173317317.1">
    <property type="nucleotide sequence ID" value="NZ_BAAAUE010000005.1"/>
</dbReference>
<evidence type="ECO:0000256" key="1">
    <source>
        <dbReference type="SAM" id="MobiDB-lite"/>
    </source>
</evidence>
<evidence type="ECO:0000313" key="3">
    <source>
        <dbReference type="Proteomes" id="UP000530403"/>
    </source>
</evidence>
<comment type="caution">
    <text evidence="2">The sequence shown here is derived from an EMBL/GenBank/DDBJ whole genome shotgun (WGS) entry which is preliminary data.</text>
</comment>
<feature type="compositionally biased region" description="Basic and acidic residues" evidence="1">
    <location>
        <begin position="45"/>
        <end position="54"/>
    </location>
</feature>
<name>A0A7Y9HHT8_9ACTN</name>
<organism evidence="2 3">
    <name type="scientific">Streptomyces fulvorobeus</name>
    <dbReference type="NCBI Taxonomy" id="284028"/>
    <lineage>
        <taxon>Bacteria</taxon>
        <taxon>Bacillati</taxon>
        <taxon>Actinomycetota</taxon>
        <taxon>Actinomycetes</taxon>
        <taxon>Kitasatosporales</taxon>
        <taxon>Streptomycetaceae</taxon>
        <taxon>Streptomyces</taxon>
    </lineage>
</organism>
<gene>
    <name evidence="2" type="ORF">HEB29_005713</name>
</gene>
<proteinExistence type="predicted"/>
<accession>A0A7Y9HHT8</accession>
<sequence length="170" mass="19225">MLAQAEAAHRTAMAQAEAAHRTALEVAEKTHRGALEVLRRQNQAETERRRREERHARYMGIQNALSEMREAVFAEPYDPQAVREAGSHVHRAEHALAMHASRRVSSLARGVTYVALRIIWPRSARSTISAAHAPRYWAEEVAPLRRELDEAVRDELEAEAEAEKHPPDTS</sequence>